<evidence type="ECO:0000313" key="5">
    <source>
        <dbReference type="EMBL" id="SHD77170.1"/>
    </source>
</evidence>
<dbReference type="NCBIfam" id="TIGR02858">
    <property type="entry name" value="spore_III_AA"/>
    <property type="match status" value="1"/>
</dbReference>
<gene>
    <name evidence="5" type="primary">spoIIIAA</name>
    <name evidence="5" type="ORF">CUESP1_1807</name>
</gene>
<dbReference type="PROSITE" id="PS51257">
    <property type="entry name" value="PROKAR_LIPOPROTEIN"/>
    <property type="match status" value="1"/>
</dbReference>
<dbReference type="PANTHER" id="PTHR20953:SF3">
    <property type="entry name" value="P-LOOP CONTAINING NUCLEOSIDE TRIPHOSPHATE HYDROLASES SUPERFAMILY PROTEIN"/>
    <property type="match status" value="1"/>
</dbReference>
<keyword evidence="6" id="KW-1185">Reference proteome</keyword>
<dbReference type="Pfam" id="PF19568">
    <property type="entry name" value="Spore_III_AA"/>
    <property type="match status" value="1"/>
</dbReference>
<keyword evidence="3" id="KW-0472">Membrane</keyword>
<dbReference type="Gene3D" id="3.40.50.300">
    <property type="entry name" value="P-loop containing nucleotide triphosphate hydrolases"/>
    <property type="match status" value="1"/>
</dbReference>
<keyword evidence="2 5" id="KW-0067">ATP-binding</keyword>
<evidence type="ECO:0000259" key="4">
    <source>
        <dbReference type="SMART" id="SM00382"/>
    </source>
</evidence>
<dbReference type="EMBL" id="LT669839">
    <property type="protein sequence ID" value="SHD77170.1"/>
    <property type="molecule type" value="Genomic_DNA"/>
</dbReference>
<keyword evidence="1" id="KW-0547">Nucleotide-binding</keyword>
<dbReference type="InterPro" id="IPR027417">
    <property type="entry name" value="P-loop_NTPase"/>
</dbReference>
<evidence type="ECO:0000256" key="1">
    <source>
        <dbReference type="ARBA" id="ARBA00022741"/>
    </source>
</evidence>
<organism evidence="5 6">
    <name type="scientific">[Clostridium] ultunense Esp</name>
    <dbReference type="NCBI Taxonomy" id="1288971"/>
    <lineage>
        <taxon>Bacteria</taxon>
        <taxon>Bacillati</taxon>
        <taxon>Bacillota</taxon>
        <taxon>Tissierellia</taxon>
        <taxon>Tissierellales</taxon>
        <taxon>Tepidimicrobiaceae</taxon>
        <taxon>Schnuerera</taxon>
    </lineage>
</organism>
<dbReference type="SMART" id="SM00382">
    <property type="entry name" value="AAA"/>
    <property type="match status" value="1"/>
</dbReference>
<name>A0A1M4PNY5_9FIRM</name>
<protein>
    <submittedName>
        <fullName evidence="5">ATP-binding stage III sporulation protein</fullName>
    </submittedName>
</protein>
<dbReference type="GO" id="GO:0005524">
    <property type="term" value="F:ATP binding"/>
    <property type="evidence" value="ECO:0007669"/>
    <property type="project" value="UniProtKB-KW"/>
</dbReference>
<evidence type="ECO:0000256" key="3">
    <source>
        <dbReference type="SAM" id="Phobius"/>
    </source>
</evidence>
<proteinExistence type="predicted"/>
<reference evidence="5 6" key="1">
    <citation type="submission" date="2016-11" db="EMBL/GenBank/DDBJ databases">
        <authorList>
            <person name="Manzoor S."/>
        </authorList>
    </citation>
    <scope>NUCLEOTIDE SEQUENCE [LARGE SCALE GENOMIC DNA]</scope>
    <source>
        <strain evidence="5">Clostridium ultunense strain Esp</strain>
    </source>
</reference>
<dbReference type="SUPFAM" id="SSF52540">
    <property type="entry name" value="P-loop containing nucleoside triphosphate hydrolases"/>
    <property type="match status" value="1"/>
</dbReference>
<sequence length="360" mass="40625">MKNRLFKRLKTIMVLSLFFCILFLACSYLYIKEGHVMEEKEIGIYENILEYISLELSHTLKKIPNKYKKNVEEIRLRYGSPLNIYSNNSDFFVTKDGLLTRNKKDGRLVDKREIIETFQLVSNYSVYAFEEEIKNGFITLRGGHRVGIGGKVLYGPNGIETIRDISSLNMRIAREKIGVSEKLIKYIIDFSHTIYDTLIVSPPQCGKTTILRDLIRILSNGSKDLGGKGMKVGVIDERSELAGMYNGMPQFDIGLRTDVLDGCNKKDGTIMLIRAMSPDIVAMDEIGSINDVDAIHEALKAGVKIIATIHGSTLEDLVSKKSLRMLIEDKIFKRYIFLDNSKGVGTVKDIIEGDSFTSII</sequence>
<keyword evidence="3" id="KW-0812">Transmembrane</keyword>
<dbReference type="PANTHER" id="PTHR20953">
    <property type="entry name" value="KINASE-RELATED"/>
    <property type="match status" value="1"/>
</dbReference>
<dbReference type="AlphaFoldDB" id="A0A1M4PNY5"/>
<dbReference type="InterPro" id="IPR045735">
    <property type="entry name" value="Spore_III_AA_AAA+_ATPase"/>
</dbReference>
<feature type="transmembrane region" description="Helical" evidence="3">
    <location>
        <begin position="12"/>
        <end position="31"/>
    </location>
</feature>
<evidence type="ECO:0000256" key="2">
    <source>
        <dbReference type="ARBA" id="ARBA00022840"/>
    </source>
</evidence>
<evidence type="ECO:0000313" key="6">
    <source>
        <dbReference type="Proteomes" id="UP000245423"/>
    </source>
</evidence>
<keyword evidence="3" id="KW-1133">Transmembrane helix</keyword>
<accession>A0A1M4PNY5</accession>
<dbReference type="InterPro" id="IPR014217">
    <property type="entry name" value="Spore_III_AA"/>
</dbReference>
<dbReference type="InterPro" id="IPR003593">
    <property type="entry name" value="AAA+_ATPase"/>
</dbReference>
<dbReference type="Proteomes" id="UP000245423">
    <property type="component" value="Chromosome 1"/>
</dbReference>
<feature type="domain" description="AAA+ ATPase" evidence="4">
    <location>
        <begin position="193"/>
        <end position="342"/>
    </location>
</feature>